<dbReference type="RefSeq" id="WP_038093280.1">
    <property type="nucleotide sequence ID" value="NZ_JMIR01000038.1"/>
</dbReference>
<evidence type="ECO:0000313" key="2">
    <source>
        <dbReference type="EMBL" id="KEO81413.1"/>
    </source>
</evidence>
<evidence type="ECO:0000256" key="1">
    <source>
        <dbReference type="SAM" id="Phobius"/>
    </source>
</evidence>
<keyword evidence="1" id="KW-0812">Transmembrane</keyword>
<name>A0A074LNH8_9BACL</name>
<accession>A0A074LNH8</accession>
<dbReference type="Gene3D" id="1.25.10.10">
    <property type="entry name" value="Leucine-rich Repeat Variant"/>
    <property type="match status" value="1"/>
</dbReference>
<dbReference type="InterPro" id="IPR016024">
    <property type="entry name" value="ARM-type_fold"/>
</dbReference>
<dbReference type="STRING" id="1157490.EL26_20995"/>
<dbReference type="AlphaFoldDB" id="A0A074LNH8"/>
<keyword evidence="1" id="KW-1133">Transmembrane helix</keyword>
<dbReference type="OrthoDB" id="2112914at2"/>
<dbReference type="Pfam" id="PF13646">
    <property type="entry name" value="HEAT_2"/>
    <property type="match status" value="1"/>
</dbReference>
<dbReference type="EMBL" id="JMIR01000038">
    <property type="protein sequence ID" value="KEO81413.1"/>
    <property type="molecule type" value="Genomic_DNA"/>
</dbReference>
<evidence type="ECO:0000313" key="3">
    <source>
        <dbReference type="Proteomes" id="UP000027931"/>
    </source>
</evidence>
<keyword evidence="1" id="KW-0472">Membrane</keyword>
<sequence length="348" mass="40795">MISTGLLWVLWANVGVIGLLLVLYLYLVAQKSFDVRWNSNLKARRERLQLLLQKHLVEGVETRSLQHLRSADVVALKDLLLEYSQVLSSVEAGERLRQLAEQVFTEPFRKDMRARNYAVRLNALYAIEEFRMESLRDDVVARLEKNRKLNQVERCQLYAILASLQDDALLTFLTDSALEPLPDFVYRELLLKMNESLFDRLFNQLYTLPRALRYCVIDIIGNKGDYRYVKAIEELTYSREREERIRALKAITKFGYVQRGSSLVDKSEAESWQERLMAARAMGAVAKDEFVDVLTKMLRDSSWWVRKESAQSLLRYPRGQEILRRIAESDEDRYARDMAREWLEAKQL</sequence>
<gene>
    <name evidence="2" type="ORF">EL26_20995</name>
</gene>
<protein>
    <recommendedName>
        <fullName evidence="4">HEAT repeat domain-containing protein</fullName>
    </recommendedName>
</protein>
<evidence type="ECO:0008006" key="4">
    <source>
        <dbReference type="Google" id="ProtNLM"/>
    </source>
</evidence>
<proteinExistence type="predicted"/>
<dbReference type="Proteomes" id="UP000027931">
    <property type="component" value="Unassembled WGS sequence"/>
</dbReference>
<dbReference type="InterPro" id="IPR011989">
    <property type="entry name" value="ARM-like"/>
</dbReference>
<dbReference type="SUPFAM" id="SSF48371">
    <property type="entry name" value="ARM repeat"/>
    <property type="match status" value="1"/>
</dbReference>
<comment type="caution">
    <text evidence="2">The sequence shown here is derived from an EMBL/GenBank/DDBJ whole genome shotgun (WGS) entry which is preliminary data.</text>
</comment>
<dbReference type="eggNOG" id="COG1413">
    <property type="taxonomic scope" value="Bacteria"/>
</dbReference>
<keyword evidence="3" id="KW-1185">Reference proteome</keyword>
<organism evidence="2 3">
    <name type="scientific">Tumebacillus flagellatus</name>
    <dbReference type="NCBI Taxonomy" id="1157490"/>
    <lineage>
        <taxon>Bacteria</taxon>
        <taxon>Bacillati</taxon>
        <taxon>Bacillota</taxon>
        <taxon>Bacilli</taxon>
        <taxon>Bacillales</taxon>
        <taxon>Alicyclobacillaceae</taxon>
        <taxon>Tumebacillus</taxon>
    </lineage>
</organism>
<feature type="transmembrane region" description="Helical" evidence="1">
    <location>
        <begin position="6"/>
        <end position="27"/>
    </location>
</feature>
<reference evidence="2 3" key="1">
    <citation type="journal article" date="2013" name="Int. J. Syst. Evol. Microbiol.">
        <title>Tumebacillus flagellatus sp. nov., an alpha-amylase/pullulanase-producing bacterium isolated from cassava wastewater.</title>
        <authorList>
            <person name="Wang Q."/>
            <person name="Xie N."/>
            <person name="Qin Y."/>
            <person name="Shen N."/>
            <person name="Zhu J."/>
            <person name="Mi H."/>
            <person name="Huang R."/>
        </authorList>
    </citation>
    <scope>NUCLEOTIDE SEQUENCE [LARGE SCALE GENOMIC DNA]</scope>
    <source>
        <strain evidence="2 3">GST4</strain>
    </source>
</reference>